<evidence type="ECO:0000313" key="3">
    <source>
        <dbReference type="EMBL" id="TYJ54727.1"/>
    </source>
</evidence>
<feature type="compositionally biased region" description="Pro residues" evidence="2">
    <location>
        <begin position="530"/>
        <end position="543"/>
    </location>
</feature>
<dbReference type="FunFam" id="2.130.10.10:FF:001012">
    <property type="entry name" value="Actin cross-linking, putative"/>
    <property type="match status" value="1"/>
</dbReference>
<gene>
    <name evidence="3" type="ORF">B9479_004574</name>
</gene>
<feature type="compositionally biased region" description="Polar residues" evidence="2">
    <location>
        <begin position="451"/>
        <end position="460"/>
    </location>
</feature>
<dbReference type="InterPro" id="IPR015943">
    <property type="entry name" value="WD40/YVTN_repeat-like_dom_sf"/>
</dbReference>
<accession>A0A5D3ATA6</accession>
<dbReference type="PANTHER" id="PTHR10856">
    <property type="entry name" value="CORONIN"/>
    <property type="match status" value="1"/>
</dbReference>
<feature type="region of interest" description="Disordered" evidence="2">
    <location>
        <begin position="405"/>
        <end position="562"/>
    </location>
</feature>
<dbReference type="InterPro" id="IPR001680">
    <property type="entry name" value="WD40_rpt"/>
</dbReference>
<dbReference type="InterPro" id="IPR015505">
    <property type="entry name" value="Coronin"/>
</dbReference>
<name>A0A5D3ATA6_9TREE</name>
<dbReference type="Gene3D" id="3.40.50.300">
    <property type="entry name" value="P-loop containing nucleotide triphosphate hydrolases"/>
    <property type="match status" value="1"/>
</dbReference>
<protein>
    <submittedName>
        <fullName evidence="3">Uncharacterized protein</fullName>
    </submittedName>
</protein>
<evidence type="ECO:0000256" key="2">
    <source>
        <dbReference type="SAM" id="MobiDB-lite"/>
    </source>
</evidence>
<dbReference type="Pfam" id="PF16300">
    <property type="entry name" value="WD40_4"/>
    <property type="match status" value="2"/>
</dbReference>
<evidence type="ECO:0000256" key="1">
    <source>
        <dbReference type="ARBA" id="ARBA00009482"/>
    </source>
</evidence>
<dbReference type="SUPFAM" id="SSF52540">
    <property type="entry name" value="P-loop containing nucleoside triphosphate hydrolases"/>
    <property type="match status" value="1"/>
</dbReference>
<dbReference type="PANTHER" id="PTHR10856:SF20">
    <property type="entry name" value="CORONIN-7"/>
    <property type="match status" value="1"/>
</dbReference>
<dbReference type="Proteomes" id="UP000322245">
    <property type="component" value="Unassembled WGS sequence"/>
</dbReference>
<dbReference type="Pfam" id="PF00400">
    <property type="entry name" value="WD40"/>
    <property type="match status" value="1"/>
</dbReference>
<feature type="compositionally biased region" description="Acidic residues" evidence="2">
    <location>
        <begin position="1378"/>
        <end position="1397"/>
    </location>
</feature>
<feature type="compositionally biased region" description="Pro residues" evidence="2">
    <location>
        <begin position="913"/>
        <end position="927"/>
    </location>
</feature>
<organism evidence="3 4">
    <name type="scientific">Cryptococcus floricola</name>
    <dbReference type="NCBI Taxonomy" id="2591691"/>
    <lineage>
        <taxon>Eukaryota</taxon>
        <taxon>Fungi</taxon>
        <taxon>Dikarya</taxon>
        <taxon>Basidiomycota</taxon>
        <taxon>Agaricomycotina</taxon>
        <taxon>Tremellomycetes</taxon>
        <taxon>Tremellales</taxon>
        <taxon>Cryptococcaceae</taxon>
        <taxon>Cryptococcus</taxon>
    </lineage>
</organism>
<keyword evidence="4" id="KW-1185">Reference proteome</keyword>
<feature type="region of interest" description="Disordered" evidence="2">
    <location>
        <begin position="854"/>
        <end position="934"/>
    </location>
</feature>
<dbReference type="EMBL" id="NIDF01000054">
    <property type="protein sequence ID" value="TYJ54727.1"/>
    <property type="molecule type" value="Genomic_DNA"/>
</dbReference>
<feature type="compositionally biased region" description="Basic and acidic residues" evidence="2">
    <location>
        <begin position="1358"/>
        <end position="1377"/>
    </location>
</feature>
<proteinExistence type="inferred from homology"/>
<feature type="region of interest" description="Disordered" evidence="2">
    <location>
        <begin position="1310"/>
        <end position="1397"/>
    </location>
</feature>
<dbReference type="InterPro" id="IPR027417">
    <property type="entry name" value="P-loop_NTPase"/>
</dbReference>
<dbReference type="InterPro" id="IPR036322">
    <property type="entry name" value="WD40_repeat_dom_sf"/>
</dbReference>
<dbReference type="Gene3D" id="2.130.10.10">
    <property type="entry name" value="YVTN repeat-like/Quinoprotein amine dehydrogenase"/>
    <property type="match status" value="2"/>
</dbReference>
<dbReference type="SMART" id="SM01167">
    <property type="entry name" value="DUF1900"/>
    <property type="match status" value="2"/>
</dbReference>
<comment type="similarity">
    <text evidence="1">Belongs to the WD repeat coronin family.</text>
</comment>
<reference evidence="3 4" key="1">
    <citation type="submission" date="2017-05" db="EMBL/GenBank/DDBJ databases">
        <title>The Genome Sequence of Tsuchiyaea wingfieldii DSM 27421.</title>
        <authorList>
            <person name="Cuomo C."/>
            <person name="Passer A."/>
            <person name="Billmyre B."/>
            <person name="Heitman J."/>
        </authorList>
    </citation>
    <scope>NUCLEOTIDE SEQUENCE [LARGE SCALE GENOMIC DNA]</scope>
    <source>
        <strain evidence="3 4">DSM 27421</strain>
    </source>
</reference>
<dbReference type="SUPFAM" id="SSF50978">
    <property type="entry name" value="WD40 repeat-like"/>
    <property type="match status" value="1"/>
</dbReference>
<dbReference type="SUPFAM" id="SSF101908">
    <property type="entry name" value="Putative isomerase YbhE"/>
    <property type="match status" value="1"/>
</dbReference>
<feature type="compositionally biased region" description="Basic and acidic residues" evidence="2">
    <location>
        <begin position="423"/>
        <end position="433"/>
    </location>
</feature>
<sequence length="1397" mass="151336">MAFARFGASKYRNAVAAIPPSDTWYRGDLPPLNRDTTASAATTFTNEIKTTREWIVTLAPTGELSIRAYAGGALRINVSSGGGVGDWDVSRLEDGLLAVGGLDGAVSVYVLPAPPSTTQPSLLYSIPPSSSPVTNIAFHPTTPGILLISTIAQPAAIYDLHSDTKEPKIILDTREPKGLWTIAWKNDGRLIAAVGRSGTAYTWDPRSSPSPSCSKPLQIQSLKPARLAWVGDDIFLTSFSKMRVRQYSLLSGSDLGTKFEQGVDTNQGTLVPLVDEQRKIIFLAGRGDMTLRQIELSGAQGFQESIHPLPFPISSSSLAGVHAGQLEVMQAEIARVLVKGEDKDGVVLLPVGVRVPRRQLIDFHEDLYPDIPGSIAEQNSEEWFKGDDKLPLPISVNPARRGMWEKQVEQAAHSRQRTALNSDDTRVAEDKSDSPAAAEEAVEEKKAPIATPSTTLSTKPTEGDKPRQDIASTTTVMGSEETKTPTPPTETKQSTEEENTVTSLVGSPAALAPKAEEPPKQPAPTNAPATPAPEEPLPPPTPTPTAKTALPPLQEGETHSSTSYKVRIIGDFLADQVVEWKKGEKGKGPLMVGLQGPQGCGKTTLTGALVDYLNDEKQLVGAVLSTDDLYKNHAGLKAVAAKHPTNALLSGRGPPGTHDLDLAERTLSAATKLNDSPGAYVHLPIFDKSKHGGEGDRSPKTRKVLGPVDVFILEGWSMGFAPLGEEELERAYKDPKAASPMTSRVFFPDHPIESLKTLNEYLQQFASALYPFFSSFIQIEPLSYDYVFQWRLEQEHGMKAQNGGKGMGDGEVREFVGRYMPGYELWARGVWGKGNGWEGKGLRMRFGEGREVVEVGKPGKPGEGHVDHSPSAPVAGGEEEKVSEPAPVQAPSPVPTETTKRPESATPKASPANPKPTAPPTAPPTKPPTDRFNPTWSRKYLAAKSPLIPSYDSLPPLSSLHQDSHVLRLTPHLAFFPIQGTGGRLCVQPLKKKGRVAVGGEGYLSGGVEIVDFDAELGEGRRVAVAGEDGKVRVWTVGEEGVKGVGPEPGQVLHGKSIDKFTQILFHPTAKDLLVGVTNDRGVANIRFWDLSKGEEVKQVKVPAPAVYRLAFSPSGDRVAIGSKDGRLLVFDPRDASTVVSGKAHDSPRSFQISWIDEQHIVTVGFSRGSLRKILLYRLPTTPGEEIATISSLTIDTSPSVLFPVYDPDTSILYVWGKGERVIQAYEINPSNEREPIAKLPGFTADNPQVGVVWLPKRMVDLKKVEVGKALRLTAKALEEVSFTIPRNKPEFFQNDIYVPTTDIEATPLTAEEWSSGKSAERPTLNLQPAEMTPLSQAPKADTSTKKKFVPAANVMSEEEKKKKEMDRLFAKAKMDESSDEEEEEESKGLDPPDDDW</sequence>
<comment type="caution">
    <text evidence="3">The sequence shown here is derived from an EMBL/GenBank/DDBJ whole genome shotgun (WGS) entry which is preliminary data.</text>
</comment>
<evidence type="ECO:0000313" key="4">
    <source>
        <dbReference type="Proteomes" id="UP000322245"/>
    </source>
</evidence>
<dbReference type="SMART" id="SM00320">
    <property type="entry name" value="WD40"/>
    <property type="match status" value="5"/>
</dbReference>